<gene>
    <name evidence="2" type="ORF">H4R20_006248</name>
</gene>
<reference evidence="2" key="1">
    <citation type="submission" date="2022-07" db="EMBL/GenBank/DDBJ databases">
        <title>Phylogenomic reconstructions and comparative analyses of Kickxellomycotina fungi.</title>
        <authorList>
            <person name="Reynolds N.K."/>
            <person name="Stajich J.E."/>
            <person name="Barry K."/>
            <person name="Grigoriev I.V."/>
            <person name="Crous P."/>
            <person name="Smith M.E."/>
        </authorList>
    </citation>
    <scope>NUCLEOTIDE SEQUENCE</scope>
    <source>
        <strain evidence="2">NRRL 1565</strain>
    </source>
</reference>
<protein>
    <submittedName>
        <fullName evidence="2">Uncharacterized protein</fullName>
    </submittedName>
</protein>
<evidence type="ECO:0000313" key="3">
    <source>
        <dbReference type="Proteomes" id="UP001140094"/>
    </source>
</evidence>
<accession>A0A9W8HNA6</accession>
<dbReference type="Proteomes" id="UP001140094">
    <property type="component" value="Unassembled WGS sequence"/>
</dbReference>
<organism evidence="2 3">
    <name type="scientific">Coemansia guatemalensis</name>
    <dbReference type="NCBI Taxonomy" id="2761395"/>
    <lineage>
        <taxon>Eukaryota</taxon>
        <taxon>Fungi</taxon>
        <taxon>Fungi incertae sedis</taxon>
        <taxon>Zoopagomycota</taxon>
        <taxon>Kickxellomycotina</taxon>
        <taxon>Kickxellomycetes</taxon>
        <taxon>Kickxellales</taxon>
        <taxon>Kickxellaceae</taxon>
        <taxon>Coemansia</taxon>
    </lineage>
</organism>
<keyword evidence="3" id="KW-1185">Reference proteome</keyword>
<evidence type="ECO:0000313" key="2">
    <source>
        <dbReference type="EMBL" id="KAJ2794373.1"/>
    </source>
</evidence>
<sequence length="156" mass="17190">MSSMNTVSERKSSNASASIANAAAEKKNRRRSNYFSQRQNSNGMLESMDPMPAMVSATKPRGESVSMMPRLIPAVAAPSSTANGSGGSTRFVLAQSPIKNPASYVQQGKGRAPGIIYARLVRVTEWLNQVLLAWVVRDIQVLYAKYIKRLREWVIE</sequence>
<feature type="compositionally biased region" description="Low complexity" evidence="1">
    <location>
        <begin position="13"/>
        <end position="23"/>
    </location>
</feature>
<evidence type="ECO:0000256" key="1">
    <source>
        <dbReference type="SAM" id="MobiDB-lite"/>
    </source>
</evidence>
<comment type="caution">
    <text evidence="2">The sequence shown here is derived from an EMBL/GenBank/DDBJ whole genome shotgun (WGS) entry which is preliminary data.</text>
</comment>
<dbReference type="OrthoDB" id="2245455at2759"/>
<dbReference type="AlphaFoldDB" id="A0A9W8HNA6"/>
<proteinExistence type="predicted"/>
<dbReference type="EMBL" id="JANBUO010002557">
    <property type="protein sequence ID" value="KAJ2794373.1"/>
    <property type="molecule type" value="Genomic_DNA"/>
</dbReference>
<feature type="compositionally biased region" description="Polar residues" evidence="1">
    <location>
        <begin position="33"/>
        <end position="44"/>
    </location>
</feature>
<feature type="region of interest" description="Disordered" evidence="1">
    <location>
        <begin position="1"/>
        <end position="60"/>
    </location>
</feature>
<name>A0A9W8HNA6_9FUNG</name>